<protein>
    <recommendedName>
        <fullName evidence="1">PurT/PurK-like preATP-grasp domain-containing protein</fullName>
    </recommendedName>
</protein>
<dbReference type="Gene3D" id="3.40.50.20">
    <property type="match status" value="1"/>
</dbReference>
<dbReference type="AlphaFoldDB" id="M4CLT4"/>
<accession>M4CLT4</accession>
<proteinExistence type="predicted"/>
<dbReference type="HOGENOM" id="CLU_2907257_0_0_1"/>
<dbReference type="InParanoid" id="M4CLT4"/>
<dbReference type="STRING" id="51351.M4CLT4"/>
<reference evidence="2 3" key="1">
    <citation type="journal article" date="2011" name="Nat. Genet.">
        <title>The genome of the mesopolyploid crop species Brassica rapa.</title>
        <authorList>
            <consortium name="Brassica rapa Genome Sequencing Project Consortium"/>
            <person name="Wang X."/>
            <person name="Wang H."/>
            <person name="Wang J."/>
            <person name="Sun R."/>
            <person name="Wu J."/>
            <person name="Liu S."/>
            <person name="Bai Y."/>
            <person name="Mun J.H."/>
            <person name="Bancroft I."/>
            <person name="Cheng F."/>
            <person name="Huang S."/>
            <person name="Li X."/>
            <person name="Hua W."/>
            <person name="Wang J."/>
            <person name="Wang X."/>
            <person name="Freeling M."/>
            <person name="Pires J.C."/>
            <person name="Paterson A.H."/>
            <person name="Chalhoub B."/>
            <person name="Wang B."/>
            <person name="Hayward A."/>
            <person name="Sharpe A.G."/>
            <person name="Park B.S."/>
            <person name="Weisshaar B."/>
            <person name="Liu B."/>
            <person name="Li B."/>
            <person name="Liu B."/>
            <person name="Tong C."/>
            <person name="Song C."/>
            <person name="Duran C."/>
            <person name="Peng C."/>
            <person name="Geng C."/>
            <person name="Koh C."/>
            <person name="Lin C."/>
            <person name="Edwards D."/>
            <person name="Mu D."/>
            <person name="Shen D."/>
            <person name="Soumpourou E."/>
            <person name="Li F."/>
            <person name="Fraser F."/>
            <person name="Conant G."/>
            <person name="Lassalle G."/>
            <person name="King G.J."/>
            <person name="Bonnema G."/>
            <person name="Tang H."/>
            <person name="Wang H."/>
            <person name="Belcram H."/>
            <person name="Zhou H."/>
            <person name="Hirakawa H."/>
            <person name="Abe H."/>
            <person name="Guo H."/>
            <person name="Wang H."/>
            <person name="Jin H."/>
            <person name="Parkin I.A."/>
            <person name="Batley J."/>
            <person name="Kim J.S."/>
            <person name="Just J."/>
            <person name="Li J."/>
            <person name="Xu J."/>
            <person name="Deng J."/>
            <person name="Kim J.A."/>
            <person name="Li J."/>
            <person name="Yu J."/>
            <person name="Meng J."/>
            <person name="Wang J."/>
            <person name="Min J."/>
            <person name="Poulain J."/>
            <person name="Wang J."/>
            <person name="Hatakeyama K."/>
            <person name="Wu K."/>
            <person name="Wang L."/>
            <person name="Fang L."/>
            <person name="Trick M."/>
            <person name="Links M.G."/>
            <person name="Zhao M."/>
            <person name="Jin M."/>
            <person name="Ramchiary N."/>
            <person name="Drou N."/>
            <person name="Berkman P.J."/>
            <person name="Cai Q."/>
            <person name="Huang Q."/>
            <person name="Li R."/>
            <person name="Tabata S."/>
            <person name="Cheng S."/>
            <person name="Zhang S."/>
            <person name="Zhang S."/>
            <person name="Huang S."/>
            <person name="Sato S."/>
            <person name="Sun S."/>
            <person name="Kwon S.J."/>
            <person name="Choi S.R."/>
            <person name="Lee T.H."/>
            <person name="Fan W."/>
            <person name="Zhao X."/>
            <person name="Tan X."/>
            <person name="Xu X."/>
            <person name="Wang Y."/>
            <person name="Qiu Y."/>
            <person name="Yin Y."/>
            <person name="Li Y."/>
            <person name="Du Y."/>
            <person name="Liao Y."/>
            <person name="Lim Y."/>
            <person name="Narusaka Y."/>
            <person name="Wang Y."/>
            <person name="Wang Z."/>
            <person name="Li Z."/>
            <person name="Wang Z."/>
            <person name="Xiong Z."/>
            <person name="Zhang Z."/>
        </authorList>
    </citation>
    <scope>NUCLEOTIDE SEQUENCE [LARGE SCALE GENOMIC DNA]</scope>
    <source>
        <strain evidence="2 3">cv. Chiifu-401-42</strain>
    </source>
</reference>
<dbReference type="eggNOG" id="KOG2835">
    <property type="taxonomic scope" value="Eukaryota"/>
</dbReference>
<reference evidence="2 3" key="2">
    <citation type="journal article" date="2018" name="Hortic Res">
        <title>Improved Brassica rapa reference genome by single-molecule sequencing and chromosome conformation capture technologies.</title>
        <authorList>
            <person name="Zhang L."/>
            <person name="Cai X."/>
            <person name="Wu J."/>
            <person name="Liu M."/>
            <person name="Grob S."/>
            <person name="Cheng F."/>
            <person name="Liang J."/>
            <person name="Cai C."/>
            <person name="Liu Z."/>
            <person name="Liu B."/>
            <person name="Wang F."/>
            <person name="Li S."/>
            <person name="Liu F."/>
            <person name="Li X."/>
            <person name="Cheng L."/>
            <person name="Yang W."/>
            <person name="Li M.H."/>
            <person name="Grossniklaus U."/>
            <person name="Zheng H."/>
            <person name="Wang X."/>
        </authorList>
    </citation>
    <scope>NUCLEOTIDE SEQUENCE [LARGE SCALE GENOMIC DNA]</scope>
    <source>
        <strain evidence="2 3">cv. Chiifu-401-42</strain>
    </source>
</reference>
<dbReference type="PANTHER" id="PTHR11609">
    <property type="entry name" value="PURINE BIOSYNTHESIS PROTEIN 6/7, PUR6/7"/>
    <property type="match status" value="1"/>
</dbReference>
<sequence length="62" mass="6902">MTIKVMILDPSENCSASSLSYGHMVHSFDDSATVEEFATRCGVLTVEIEHVDVETLEKLEKQ</sequence>
<evidence type="ECO:0000313" key="3">
    <source>
        <dbReference type="Proteomes" id="UP000011750"/>
    </source>
</evidence>
<dbReference type="InterPro" id="IPR016185">
    <property type="entry name" value="PreATP-grasp_dom_sf"/>
</dbReference>
<evidence type="ECO:0000259" key="1">
    <source>
        <dbReference type="Pfam" id="PF22660"/>
    </source>
</evidence>
<evidence type="ECO:0000313" key="2">
    <source>
        <dbReference type="EnsemblPlants" id="Bra005171.1-P"/>
    </source>
</evidence>
<organism evidence="2 3">
    <name type="scientific">Brassica campestris</name>
    <name type="common">Field mustard</name>
    <dbReference type="NCBI Taxonomy" id="3711"/>
    <lineage>
        <taxon>Eukaryota</taxon>
        <taxon>Viridiplantae</taxon>
        <taxon>Streptophyta</taxon>
        <taxon>Embryophyta</taxon>
        <taxon>Tracheophyta</taxon>
        <taxon>Spermatophyta</taxon>
        <taxon>Magnoliopsida</taxon>
        <taxon>eudicotyledons</taxon>
        <taxon>Gunneridae</taxon>
        <taxon>Pentapetalae</taxon>
        <taxon>rosids</taxon>
        <taxon>malvids</taxon>
        <taxon>Brassicales</taxon>
        <taxon>Brassicaceae</taxon>
        <taxon>Brassiceae</taxon>
        <taxon>Brassica</taxon>
    </lineage>
</organism>
<dbReference type="Pfam" id="PF22660">
    <property type="entry name" value="RS_preATP-grasp-like"/>
    <property type="match status" value="1"/>
</dbReference>
<reference evidence="2" key="3">
    <citation type="submission" date="2023-03" db="UniProtKB">
        <authorList>
            <consortium name="EnsemblPlants"/>
        </authorList>
    </citation>
    <scope>IDENTIFICATION</scope>
    <source>
        <strain evidence="2">cv. Chiifu-401-42</strain>
    </source>
</reference>
<dbReference type="Proteomes" id="UP000011750">
    <property type="component" value="Chromosome A05"/>
</dbReference>
<dbReference type="EnsemblPlants" id="Bra005171.1">
    <property type="protein sequence ID" value="Bra005171.1-P"/>
    <property type="gene ID" value="Bra005171"/>
</dbReference>
<dbReference type="InterPro" id="IPR054350">
    <property type="entry name" value="PurT/PurK_preATP-grasp"/>
</dbReference>
<dbReference type="SUPFAM" id="SSF52440">
    <property type="entry name" value="PreATP-grasp domain"/>
    <property type="match status" value="1"/>
</dbReference>
<dbReference type="PANTHER" id="PTHR11609:SF5">
    <property type="entry name" value="PHOSPHORIBOSYLAMINOIMIDAZOLE CARBOXYLASE"/>
    <property type="match status" value="1"/>
</dbReference>
<dbReference type="Gramene" id="Bra005171.1">
    <property type="protein sequence ID" value="Bra005171.1-P"/>
    <property type="gene ID" value="Bra005171"/>
</dbReference>
<keyword evidence="3" id="KW-1185">Reference proteome</keyword>
<feature type="domain" description="PurT/PurK-like preATP-grasp" evidence="1">
    <location>
        <begin position="2"/>
        <end position="62"/>
    </location>
</feature>
<name>M4CLT4_BRACM</name>